<dbReference type="EnsemblPlants" id="OPUNC04G06610.1">
    <property type="protein sequence ID" value="OPUNC04G06610.1"/>
    <property type="gene ID" value="OPUNC04G06610"/>
</dbReference>
<feature type="compositionally biased region" description="Acidic residues" evidence="1">
    <location>
        <begin position="177"/>
        <end position="191"/>
    </location>
</feature>
<sequence length="206" mass="22832">MYECTGRKAHGKFAMADGAIDSSEVQLSTNAHPSHTYTVEIRQELANFKRQRQEDCKSIRNALSEFNNQIMEYMMNGSASTPPPQINLVALFPSHSSPIHLQLPSRMVHRIAPEMCSIKQMEVTMETVANKMLGGMGNNSENVVLQRMDGSTFGYSSQQAAPTTNQGNSKRGRDGDFVDSEDDYADDGNYDDADGTPYPFFSLFGI</sequence>
<keyword evidence="3" id="KW-1185">Reference proteome</keyword>
<feature type="compositionally biased region" description="Polar residues" evidence="1">
    <location>
        <begin position="154"/>
        <end position="169"/>
    </location>
</feature>
<reference evidence="2" key="1">
    <citation type="submission" date="2015-04" db="UniProtKB">
        <authorList>
            <consortium name="EnsemblPlants"/>
        </authorList>
    </citation>
    <scope>IDENTIFICATION</scope>
</reference>
<evidence type="ECO:0000313" key="2">
    <source>
        <dbReference type="EnsemblPlants" id="OPUNC04G06610.1"/>
    </source>
</evidence>
<name>A0A0E0KP53_ORYPU</name>
<dbReference type="HOGENOM" id="CLU_116117_0_0_1"/>
<proteinExistence type="predicted"/>
<dbReference type="Proteomes" id="UP000026962">
    <property type="component" value="Chromosome 4"/>
</dbReference>
<protein>
    <submittedName>
        <fullName evidence="2">Uncharacterized protein</fullName>
    </submittedName>
</protein>
<reference evidence="2" key="2">
    <citation type="submission" date="2018-05" db="EMBL/GenBank/DDBJ databases">
        <title>OpunRS2 (Oryza punctata Reference Sequence Version 2).</title>
        <authorList>
            <person name="Zhang J."/>
            <person name="Kudrna D."/>
            <person name="Lee S."/>
            <person name="Talag J."/>
            <person name="Welchert J."/>
            <person name="Wing R.A."/>
        </authorList>
    </citation>
    <scope>NUCLEOTIDE SEQUENCE [LARGE SCALE GENOMIC DNA]</scope>
</reference>
<dbReference type="Gramene" id="OPUNC04G06610.1">
    <property type="protein sequence ID" value="OPUNC04G06610.1"/>
    <property type="gene ID" value="OPUNC04G06610"/>
</dbReference>
<evidence type="ECO:0000313" key="3">
    <source>
        <dbReference type="Proteomes" id="UP000026962"/>
    </source>
</evidence>
<evidence type="ECO:0000256" key="1">
    <source>
        <dbReference type="SAM" id="MobiDB-lite"/>
    </source>
</evidence>
<organism evidence="2">
    <name type="scientific">Oryza punctata</name>
    <name type="common">Red rice</name>
    <dbReference type="NCBI Taxonomy" id="4537"/>
    <lineage>
        <taxon>Eukaryota</taxon>
        <taxon>Viridiplantae</taxon>
        <taxon>Streptophyta</taxon>
        <taxon>Embryophyta</taxon>
        <taxon>Tracheophyta</taxon>
        <taxon>Spermatophyta</taxon>
        <taxon>Magnoliopsida</taxon>
        <taxon>Liliopsida</taxon>
        <taxon>Poales</taxon>
        <taxon>Poaceae</taxon>
        <taxon>BOP clade</taxon>
        <taxon>Oryzoideae</taxon>
        <taxon>Oryzeae</taxon>
        <taxon>Oryzinae</taxon>
        <taxon>Oryza</taxon>
    </lineage>
</organism>
<dbReference type="OMA" id="ANFKHQR"/>
<accession>A0A0E0KP53</accession>
<feature type="region of interest" description="Disordered" evidence="1">
    <location>
        <begin position="154"/>
        <end position="191"/>
    </location>
</feature>
<dbReference type="AlphaFoldDB" id="A0A0E0KP53"/>